<feature type="compositionally biased region" description="Basic and acidic residues" evidence="1">
    <location>
        <begin position="41"/>
        <end position="67"/>
    </location>
</feature>
<dbReference type="EMBL" id="LRFC01000038">
    <property type="protein sequence ID" value="KZE64342.1"/>
    <property type="molecule type" value="Genomic_DNA"/>
</dbReference>
<evidence type="ECO:0000313" key="3">
    <source>
        <dbReference type="Proteomes" id="UP000076567"/>
    </source>
</evidence>
<dbReference type="OrthoDB" id="2454814at2"/>
<sequence>MAETKKKQEKKMDNPEQYKTDKESLFDKFESEQNVDPIPMEDLKQEKREEKDKEGTKNSSSSEEKYK</sequence>
<proteinExistence type="predicted"/>
<evidence type="ECO:0000256" key="1">
    <source>
        <dbReference type="SAM" id="MobiDB-lite"/>
    </source>
</evidence>
<protein>
    <submittedName>
        <fullName evidence="2">Uncharacterized protein</fullName>
    </submittedName>
</protein>
<feature type="region of interest" description="Disordered" evidence="1">
    <location>
        <begin position="1"/>
        <end position="67"/>
    </location>
</feature>
<reference evidence="3" key="1">
    <citation type="submission" date="2016-01" db="EMBL/GenBank/DDBJ databases">
        <title>Draft genome of Chromobacterium sp. F49.</title>
        <authorList>
            <person name="Hong K.W."/>
        </authorList>
    </citation>
    <scope>NUCLEOTIDE SEQUENCE [LARGE SCALE GENOMIC DNA]</scope>
    <source>
        <strain evidence="3">P7IIIA</strain>
    </source>
</reference>
<accession>A0A163PZ54</accession>
<dbReference type="AlphaFoldDB" id="A0A163PZ54"/>
<comment type="caution">
    <text evidence="2">The sequence shown here is derived from an EMBL/GenBank/DDBJ whole genome shotgun (WGS) entry which is preliminary data.</text>
</comment>
<organism evidence="2 3">
    <name type="scientific">Fictibacillus phosphorivorans</name>
    <dbReference type="NCBI Taxonomy" id="1221500"/>
    <lineage>
        <taxon>Bacteria</taxon>
        <taxon>Bacillati</taxon>
        <taxon>Bacillota</taxon>
        <taxon>Bacilli</taxon>
        <taxon>Bacillales</taxon>
        <taxon>Fictibacillaceae</taxon>
        <taxon>Fictibacillus</taxon>
    </lineage>
</organism>
<dbReference type="Proteomes" id="UP000076567">
    <property type="component" value="Unassembled WGS sequence"/>
</dbReference>
<feature type="compositionally biased region" description="Basic and acidic residues" evidence="1">
    <location>
        <begin position="1"/>
        <end position="31"/>
    </location>
</feature>
<gene>
    <name evidence="2" type="ORF">AWM68_14760</name>
</gene>
<keyword evidence="3" id="KW-1185">Reference proteome</keyword>
<evidence type="ECO:0000313" key="2">
    <source>
        <dbReference type="EMBL" id="KZE64342.1"/>
    </source>
</evidence>
<dbReference type="RefSeq" id="WP_066245598.1">
    <property type="nucleotide sequence ID" value="NZ_LRFC01000038.1"/>
</dbReference>
<name>A0A163PZ54_9BACL</name>